<gene>
    <name evidence="1" type="ORF">UY3_17442</name>
</gene>
<sequence>MVEQEDPKVDILSPERPSSIALPLVKTIQSNYKTIWLTPASSAPTAKGVECKYFALSKGYEFLFCHPSPCSLVVSAVNKRECHGQQAPAPKAKEAKHLDLFGRKVYSSGDLQLRIVNQQAILNRHNFNSWVVVGKFKDNLPQGSQQELMALVDEGKAVPKTSLQASLDSADAVARTVASEVVMRCSAWLQESGLLPEIQNTLQDFPFKGSGLFSDQTDMRLHSLKDSRATLESLGMHIPATQRKLFKPQLPPRCQYQPRHRHEPYCR</sequence>
<accession>M7ARL8</accession>
<evidence type="ECO:0000313" key="1">
    <source>
        <dbReference type="EMBL" id="EMP25495.1"/>
    </source>
</evidence>
<name>M7ARL8_CHEMY</name>
<evidence type="ECO:0008006" key="3">
    <source>
        <dbReference type="Google" id="ProtNLM"/>
    </source>
</evidence>
<evidence type="ECO:0000313" key="2">
    <source>
        <dbReference type="Proteomes" id="UP000031443"/>
    </source>
</evidence>
<protein>
    <recommendedName>
        <fullName evidence="3">Lamina-associated polypeptide 2 alpha C-terminal domain-containing protein</fullName>
    </recommendedName>
</protein>
<keyword evidence="2" id="KW-1185">Reference proteome</keyword>
<dbReference type="EMBL" id="KB589327">
    <property type="protein sequence ID" value="EMP25495.1"/>
    <property type="molecule type" value="Genomic_DNA"/>
</dbReference>
<dbReference type="AlphaFoldDB" id="M7ARL8"/>
<proteinExistence type="predicted"/>
<organism evidence="1 2">
    <name type="scientific">Chelonia mydas</name>
    <name type="common">Green sea-turtle</name>
    <name type="synonym">Chelonia agassizi</name>
    <dbReference type="NCBI Taxonomy" id="8469"/>
    <lineage>
        <taxon>Eukaryota</taxon>
        <taxon>Metazoa</taxon>
        <taxon>Chordata</taxon>
        <taxon>Craniata</taxon>
        <taxon>Vertebrata</taxon>
        <taxon>Euteleostomi</taxon>
        <taxon>Archelosauria</taxon>
        <taxon>Testudinata</taxon>
        <taxon>Testudines</taxon>
        <taxon>Cryptodira</taxon>
        <taxon>Durocryptodira</taxon>
        <taxon>Americhelydia</taxon>
        <taxon>Chelonioidea</taxon>
        <taxon>Cheloniidae</taxon>
        <taxon>Chelonia</taxon>
    </lineage>
</organism>
<dbReference type="Proteomes" id="UP000031443">
    <property type="component" value="Unassembled WGS sequence"/>
</dbReference>
<dbReference type="Gene3D" id="1.10.287.3160">
    <property type="match status" value="1"/>
</dbReference>
<reference evidence="2" key="1">
    <citation type="journal article" date="2013" name="Nat. Genet.">
        <title>The draft genomes of soft-shell turtle and green sea turtle yield insights into the development and evolution of the turtle-specific body plan.</title>
        <authorList>
            <person name="Wang Z."/>
            <person name="Pascual-Anaya J."/>
            <person name="Zadissa A."/>
            <person name="Li W."/>
            <person name="Niimura Y."/>
            <person name="Huang Z."/>
            <person name="Li C."/>
            <person name="White S."/>
            <person name="Xiong Z."/>
            <person name="Fang D."/>
            <person name="Wang B."/>
            <person name="Ming Y."/>
            <person name="Chen Y."/>
            <person name="Zheng Y."/>
            <person name="Kuraku S."/>
            <person name="Pignatelli M."/>
            <person name="Herrero J."/>
            <person name="Beal K."/>
            <person name="Nozawa M."/>
            <person name="Li Q."/>
            <person name="Wang J."/>
            <person name="Zhang H."/>
            <person name="Yu L."/>
            <person name="Shigenobu S."/>
            <person name="Wang J."/>
            <person name="Liu J."/>
            <person name="Flicek P."/>
            <person name="Searle S."/>
            <person name="Wang J."/>
            <person name="Kuratani S."/>
            <person name="Yin Y."/>
            <person name="Aken B."/>
            <person name="Zhang G."/>
            <person name="Irie N."/>
        </authorList>
    </citation>
    <scope>NUCLEOTIDE SEQUENCE [LARGE SCALE GENOMIC DNA]</scope>
</reference>